<evidence type="ECO:0000256" key="5">
    <source>
        <dbReference type="RuleBase" id="RU361187"/>
    </source>
</evidence>
<keyword evidence="9" id="KW-1185">Reference proteome</keyword>
<dbReference type="PANTHER" id="PTHR43817">
    <property type="entry name" value="GLYCOSYL HYDROLASE"/>
    <property type="match status" value="1"/>
</dbReference>
<evidence type="ECO:0000256" key="1">
    <source>
        <dbReference type="ARBA" id="ARBA00009865"/>
    </source>
</evidence>
<dbReference type="Pfam" id="PF05270">
    <property type="entry name" value="AbfB"/>
    <property type="match status" value="1"/>
</dbReference>
<sequence>MPPLPDGPGPRSHTLRRWWRLTAMTVLCALAATGLHASAASASPAVGYTNPLINQRADAQIHKHTDGYYYFTATVPEYNRIILRRATTLQGLSNAPETVIWRKHSSGIMGAHIWAPEIHFIDGKWYVYFAAGATNDVWAIRMYVLEGTGANPLTASWTEKGQIRTPWETFSLDASTFVASGVRYLIWAQAEPGIATNTNLYIARLANPWTITGATTRLTIPTLAWETRGYKVAEGPTVIQRNGKLFMTYSASATDANYCLGMLTATAGSNLLSASSWTKSQNPVFASNSATGQWGPGHNSFTVSEDGASDILVYHDRNYRDISGDPLNDPNRRTRLQKLYWNADGTPNFGIPIPDGAHPVRLKSYNFPDRFVRHWEYRARIDTNVTNLADSQFRIVTGLNGGGSVSLESTNFPGYFLRQRSNGEAWVDRNDGTAAFRADASFYQRAGLASSSAASFESQTYSGRYLRHSNYLLYVQAVTDTVGRADATFILE</sequence>
<dbReference type="PANTHER" id="PTHR43817:SF1">
    <property type="entry name" value="HYDROLASE, FAMILY 43, PUTATIVE (AFU_ORTHOLOGUE AFUA_3G01660)-RELATED"/>
    <property type="match status" value="1"/>
</dbReference>
<evidence type="ECO:0000313" key="9">
    <source>
        <dbReference type="Proteomes" id="UP001596392"/>
    </source>
</evidence>
<comment type="similarity">
    <text evidence="1 5">Belongs to the glycosyl hydrolase 43 family.</text>
</comment>
<dbReference type="SUPFAM" id="SSF110221">
    <property type="entry name" value="AbfB domain"/>
    <property type="match status" value="1"/>
</dbReference>
<dbReference type="CDD" id="cd23399">
    <property type="entry name" value="beta-trefoil_ABD_ABFB"/>
    <property type="match status" value="1"/>
</dbReference>
<keyword evidence="4 5" id="KW-0326">Glycosidase</keyword>
<evidence type="ECO:0000256" key="2">
    <source>
        <dbReference type="ARBA" id="ARBA00022729"/>
    </source>
</evidence>
<dbReference type="Gene3D" id="2.115.10.20">
    <property type="entry name" value="Glycosyl hydrolase domain, family 43"/>
    <property type="match status" value="1"/>
</dbReference>
<evidence type="ECO:0000256" key="4">
    <source>
        <dbReference type="ARBA" id="ARBA00023295"/>
    </source>
</evidence>
<dbReference type="SUPFAM" id="SSF75005">
    <property type="entry name" value="Arabinanase/levansucrase/invertase"/>
    <property type="match status" value="1"/>
</dbReference>
<gene>
    <name evidence="8" type="ORF">ACFQO7_04290</name>
</gene>
<dbReference type="RefSeq" id="WP_376805147.1">
    <property type="nucleotide sequence ID" value="NZ_JBHTAC010000003.1"/>
</dbReference>
<dbReference type="InterPro" id="IPR023296">
    <property type="entry name" value="Glyco_hydro_beta-prop_sf"/>
</dbReference>
<dbReference type="Proteomes" id="UP001596392">
    <property type="component" value="Unassembled WGS sequence"/>
</dbReference>
<dbReference type="CDD" id="cd18817">
    <property type="entry name" value="GH43f_LbAraf43-like"/>
    <property type="match status" value="1"/>
</dbReference>
<feature type="signal peptide" evidence="6">
    <location>
        <begin position="1"/>
        <end position="42"/>
    </location>
</feature>
<evidence type="ECO:0000256" key="3">
    <source>
        <dbReference type="ARBA" id="ARBA00022801"/>
    </source>
</evidence>
<evidence type="ECO:0000259" key="7">
    <source>
        <dbReference type="Pfam" id="PF05270"/>
    </source>
</evidence>
<dbReference type="InterPro" id="IPR036195">
    <property type="entry name" value="AbfB_ABD_sf"/>
</dbReference>
<dbReference type="InterPro" id="IPR006710">
    <property type="entry name" value="Glyco_hydro_43"/>
</dbReference>
<keyword evidence="2 6" id="KW-0732">Signal</keyword>
<protein>
    <submittedName>
        <fullName evidence="8">Family 43 glycosylhydrolase</fullName>
    </submittedName>
</protein>
<feature type="domain" description="Alpha-L-arabinofuranosidase B arabinose-binding" evidence="7">
    <location>
        <begin position="361"/>
        <end position="490"/>
    </location>
</feature>
<dbReference type="Gene3D" id="2.80.10.50">
    <property type="match status" value="1"/>
</dbReference>
<organism evidence="8 9">
    <name type="scientific">Catellatospora aurea</name>
    <dbReference type="NCBI Taxonomy" id="1337874"/>
    <lineage>
        <taxon>Bacteria</taxon>
        <taxon>Bacillati</taxon>
        <taxon>Actinomycetota</taxon>
        <taxon>Actinomycetes</taxon>
        <taxon>Micromonosporales</taxon>
        <taxon>Micromonosporaceae</taxon>
        <taxon>Catellatospora</taxon>
    </lineage>
</organism>
<name>A0ABW2GNU1_9ACTN</name>
<keyword evidence="3 5" id="KW-0378">Hydrolase</keyword>
<dbReference type="EMBL" id="JBHTAC010000003">
    <property type="protein sequence ID" value="MFC7241695.1"/>
    <property type="molecule type" value="Genomic_DNA"/>
</dbReference>
<dbReference type="InterPro" id="IPR007934">
    <property type="entry name" value="AbfB_ABD"/>
</dbReference>
<accession>A0ABW2GNU1</accession>
<proteinExistence type="inferred from homology"/>
<evidence type="ECO:0000256" key="6">
    <source>
        <dbReference type="SAM" id="SignalP"/>
    </source>
</evidence>
<feature type="chain" id="PRO_5046793072" evidence="6">
    <location>
        <begin position="43"/>
        <end position="492"/>
    </location>
</feature>
<dbReference type="Pfam" id="PF04616">
    <property type="entry name" value="Glyco_hydro_43"/>
    <property type="match status" value="1"/>
</dbReference>
<comment type="caution">
    <text evidence="8">The sequence shown here is derived from an EMBL/GenBank/DDBJ whole genome shotgun (WGS) entry which is preliminary data.</text>
</comment>
<evidence type="ECO:0000313" key="8">
    <source>
        <dbReference type="EMBL" id="MFC7241695.1"/>
    </source>
</evidence>
<reference evidence="9" key="1">
    <citation type="journal article" date="2019" name="Int. J. Syst. Evol. Microbiol.">
        <title>The Global Catalogue of Microorganisms (GCM) 10K type strain sequencing project: providing services to taxonomists for standard genome sequencing and annotation.</title>
        <authorList>
            <consortium name="The Broad Institute Genomics Platform"/>
            <consortium name="The Broad Institute Genome Sequencing Center for Infectious Disease"/>
            <person name="Wu L."/>
            <person name="Ma J."/>
        </authorList>
    </citation>
    <scope>NUCLEOTIDE SEQUENCE [LARGE SCALE GENOMIC DNA]</scope>
    <source>
        <strain evidence="9">CGMCC 1.9106</strain>
    </source>
</reference>